<dbReference type="Gene3D" id="3.40.50.1240">
    <property type="entry name" value="Phosphoglycerate mutase-like"/>
    <property type="match status" value="1"/>
</dbReference>
<name>A0ABQ6JM26_9ACTN</name>
<organism evidence="1 2">
    <name type="scientific">Angustibacter aerolatus</name>
    <dbReference type="NCBI Taxonomy" id="1162965"/>
    <lineage>
        <taxon>Bacteria</taxon>
        <taxon>Bacillati</taxon>
        <taxon>Actinomycetota</taxon>
        <taxon>Actinomycetes</taxon>
        <taxon>Kineosporiales</taxon>
        <taxon>Kineosporiaceae</taxon>
    </lineage>
</organism>
<dbReference type="PANTHER" id="PTHR48100">
    <property type="entry name" value="BROAD-SPECIFICITY PHOSPHATASE YOR283W-RELATED"/>
    <property type="match status" value="1"/>
</dbReference>
<gene>
    <name evidence="1" type="primary">gpm_2</name>
    <name evidence="1" type="ORF">GCM10025868_31520</name>
</gene>
<dbReference type="InterPro" id="IPR029033">
    <property type="entry name" value="His_PPase_superfam"/>
</dbReference>
<dbReference type="InterPro" id="IPR013078">
    <property type="entry name" value="His_Pase_superF_clade-1"/>
</dbReference>
<protein>
    <submittedName>
        <fullName evidence="1">Phosphoglycerate mutase</fullName>
    </submittedName>
</protein>
<dbReference type="CDD" id="cd07067">
    <property type="entry name" value="HP_PGM_like"/>
    <property type="match status" value="1"/>
</dbReference>
<dbReference type="SUPFAM" id="SSF53254">
    <property type="entry name" value="Phosphoglycerate mutase-like"/>
    <property type="match status" value="1"/>
</dbReference>
<accession>A0ABQ6JM26</accession>
<proteinExistence type="predicted"/>
<sequence length="201" mass="22202">MPLSDVGQAQATHLGRHLVTLDAPDLVVSSPMRRAADTAAHSLAALPTTPRIVVDERLRERDLGLFDGLTGDGIRAEFPDEAERRTKVGKFYYRPPGGESWTDVLLRVRSVLLTLATEHEGEDVWLFSHQAVIACFRIAIEGLTEQEALETERRQPLANCSVGVFEDDGTRLVLQRWGDASAVEDAPVPTTHERESAGRHE</sequence>
<dbReference type="InterPro" id="IPR050275">
    <property type="entry name" value="PGM_Phosphatase"/>
</dbReference>
<comment type="caution">
    <text evidence="1">The sequence shown here is derived from an EMBL/GenBank/DDBJ whole genome shotgun (WGS) entry which is preliminary data.</text>
</comment>
<dbReference type="PANTHER" id="PTHR48100:SF1">
    <property type="entry name" value="HISTIDINE PHOSPHATASE FAMILY PROTEIN-RELATED"/>
    <property type="match status" value="1"/>
</dbReference>
<dbReference type="EMBL" id="BSUZ01000001">
    <property type="protein sequence ID" value="GMA87902.1"/>
    <property type="molecule type" value="Genomic_DNA"/>
</dbReference>
<reference evidence="2" key="1">
    <citation type="journal article" date="2019" name="Int. J. Syst. Evol. Microbiol.">
        <title>The Global Catalogue of Microorganisms (GCM) 10K type strain sequencing project: providing services to taxonomists for standard genome sequencing and annotation.</title>
        <authorList>
            <consortium name="The Broad Institute Genomics Platform"/>
            <consortium name="The Broad Institute Genome Sequencing Center for Infectious Disease"/>
            <person name="Wu L."/>
            <person name="Ma J."/>
        </authorList>
    </citation>
    <scope>NUCLEOTIDE SEQUENCE [LARGE SCALE GENOMIC DNA]</scope>
    <source>
        <strain evidence="2">NBRC 108730</strain>
    </source>
</reference>
<dbReference type="Pfam" id="PF00300">
    <property type="entry name" value="His_Phos_1"/>
    <property type="match status" value="1"/>
</dbReference>
<evidence type="ECO:0000313" key="1">
    <source>
        <dbReference type="EMBL" id="GMA87902.1"/>
    </source>
</evidence>
<evidence type="ECO:0000313" key="2">
    <source>
        <dbReference type="Proteomes" id="UP001157017"/>
    </source>
</evidence>
<dbReference type="Proteomes" id="UP001157017">
    <property type="component" value="Unassembled WGS sequence"/>
</dbReference>
<keyword evidence="2" id="KW-1185">Reference proteome</keyword>